<protein>
    <recommendedName>
        <fullName evidence="4">MD-2-related lipid-recognition domain-containing protein</fullName>
    </recommendedName>
</protein>
<dbReference type="AlphaFoldDB" id="A0A1I8PFX5"/>
<reference evidence="2" key="1">
    <citation type="submission" date="2020-05" db="UniProtKB">
        <authorList>
            <consortium name="EnsemblMetazoa"/>
        </authorList>
    </citation>
    <scope>IDENTIFICATION</scope>
    <source>
        <strain evidence="2">USDA</strain>
    </source>
</reference>
<dbReference type="PANTHER" id="PTHR20898">
    <property type="entry name" value="DAEDALUS ON 3-RELATED-RELATED"/>
    <property type="match status" value="1"/>
</dbReference>
<feature type="signal peptide" evidence="1">
    <location>
        <begin position="1"/>
        <end position="16"/>
    </location>
</feature>
<sequence length="183" mass="20515">MCKLVLFLLMAWGSLTLIMAAKRSFNLVIYNVTCNKYAKRITRFDCTHRKVSTGCYSSDYSIMLDQTLDKDADLQFLVTFIPMKGAKLVKFLDVKINICDALSQSNSSPLLKSLLEEFKKKSDLPNGCPVKGGYLYSVANYSVDSTTLPPYAPILTFNCTVTIFEHNKRIASIRTMGATVPRL</sequence>
<proteinExistence type="predicted"/>
<dbReference type="VEuPathDB" id="VectorBase:SCAU007693"/>
<dbReference type="SMART" id="SM00697">
    <property type="entry name" value="DM8"/>
    <property type="match status" value="1"/>
</dbReference>
<feature type="chain" id="PRO_5009326568" description="MD-2-related lipid-recognition domain-containing protein" evidence="1">
    <location>
        <begin position="17"/>
        <end position="183"/>
    </location>
</feature>
<evidence type="ECO:0000313" key="2">
    <source>
        <dbReference type="EnsemblMetazoa" id="SCAU007693-PA"/>
    </source>
</evidence>
<dbReference type="InterPro" id="IPR010512">
    <property type="entry name" value="DUF1091"/>
</dbReference>
<dbReference type="Pfam" id="PF06477">
    <property type="entry name" value="DUF1091"/>
    <property type="match status" value="1"/>
</dbReference>
<accession>A0A1I8PFX5</accession>
<dbReference type="EnsemblMetazoa" id="SCAU007693-RA">
    <property type="protein sequence ID" value="SCAU007693-PA"/>
    <property type="gene ID" value="SCAU007693"/>
</dbReference>
<name>A0A1I8PFX5_STOCA</name>
<gene>
    <name evidence="2" type="primary">106095420</name>
</gene>
<evidence type="ECO:0000256" key="1">
    <source>
        <dbReference type="SAM" id="SignalP"/>
    </source>
</evidence>
<dbReference type="Proteomes" id="UP000095300">
    <property type="component" value="Unassembled WGS sequence"/>
</dbReference>
<dbReference type="KEGG" id="scac:106095420"/>
<keyword evidence="1" id="KW-0732">Signal</keyword>
<evidence type="ECO:0000313" key="3">
    <source>
        <dbReference type="Proteomes" id="UP000095300"/>
    </source>
</evidence>
<keyword evidence="3" id="KW-1185">Reference proteome</keyword>
<dbReference type="OrthoDB" id="8060832at2759"/>
<evidence type="ECO:0008006" key="4">
    <source>
        <dbReference type="Google" id="ProtNLM"/>
    </source>
</evidence>
<dbReference type="PANTHER" id="PTHR20898:SF0">
    <property type="entry name" value="DAEDALUS ON 3-RELATED"/>
    <property type="match status" value="1"/>
</dbReference>
<organism evidence="2 3">
    <name type="scientific">Stomoxys calcitrans</name>
    <name type="common">Stable fly</name>
    <name type="synonym">Conops calcitrans</name>
    <dbReference type="NCBI Taxonomy" id="35570"/>
    <lineage>
        <taxon>Eukaryota</taxon>
        <taxon>Metazoa</taxon>
        <taxon>Ecdysozoa</taxon>
        <taxon>Arthropoda</taxon>
        <taxon>Hexapoda</taxon>
        <taxon>Insecta</taxon>
        <taxon>Pterygota</taxon>
        <taxon>Neoptera</taxon>
        <taxon>Endopterygota</taxon>
        <taxon>Diptera</taxon>
        <taxon>Brachycera</taxon>
        <taxon>Muscomorpha</taxon>
        <taxon>Muscoidea</taxon>
        <taxon>Muscidae</taxon>
        <taxon>Stomoxys</taxon>
    </lineage>
</organism>